<dbReference type="InterPro" id="IPR013783">
    <property type="entry name" value="Ig-like_fold"/>
</dbReference>
<feature type="domain" description="Ig-like" evidence="6">
    <location>
        <begin position="14"/>
        <end position="90"/>
    </location>
</feature>
<dbReference type="PANTHER" id="PTHR47633:SF4">
    <property type="entry name" value="MYOPALLADIN ISOFORM X1"/>
    <property type="match status" value="1"/>
</dbReference>
<name>A0A667WIG3_9TELE</name>
<evidence type="ECO:0000256" key="3">
    <source>
        <dbReference type="ARBA" id="ARBA00022741"/>
    </source>
</evidence>
<dbReference type="InParanoid" id="A0A667WIG3"/>
<accession>A0A667WIG3</accession>
<dbReference type="GeneTree" id="ENSGT00940000163418"/>
<keyword evidence="8" id="KW-1185">Reference proteome</keyword>
<evidence type="ECO:0000256" key="4">
    <source>
        <dbReference type="ARBA" id="ARBA00022840"/>
    </source>
</evidence>
<evidence type="ECO:0000256" key="1">
    <source>
        <dbReference type="ARBA" id="ARBA00006692"/>
    </source>
</evidence>
<dbReference type="Ensembl" id="ENSMMDT00005001369.1">
    <property type="protein sequence ID" value="ENSMMDP00005001343.1"/>
    <property type="gene ID" value="ENSMMDG00005000772.1"/>
</dbReference>
<dbReference type="InterPro" id="IPR003599">
    <property type="entry name" value="Ig_sub"/>
</dbReference>
<proteinExistence type="inferred from homology"/>
<dbReference type="Gene3D" id="2.60.40.10">
    <property type="entry name" value="Immunoglobulins"/>
    <property type="match status" value="1"/>
</dbReference>
<keyword evidence="5" id="KW-0393">Immunoglobulin domain</keyword>
<dbReference type="FunFam" id="2.60.40.10:FF:000145">
    <property type="entry name" value="Myosin light chain kinase, smooth muscle"/>
    <property type="match status" value="1"/>
</dbReference>
<dbReference type="GO" id="GO:0005524">
    <property type="term" value="F:ATP binding"/>
    <property type="evidence" value="ECO:0007669"/>
    <property type="project" value="UniProtKB-KW"/>
</dbReference>
<dbReference type="PROSITE" id="PS50835">
    <property type="entry name" value="IG_LIKE"/>
    <property type="match status" value="1"/>
</dbReference>
<dbReference type="PANTHER" id="PTHR47633">
    <property type="entry name" value="IMMUNOGLOBULIN"/>
    <property type="match status" value="1"/>
</dbReference>
<dbReference type="Pfam" id="PF07679">
    <property type="entry name" value="I-set"/>
    <property type="match status" value="1"/>
</dbReference>
<evidence type="ECO:0000256" key="2">
    <source>
        <dbReference type="ARBA" id="ARBA00022737"/>
    </source>
</evidence>
<dbReference type="InterPro" id="IPR013098">
    <property type="entry name" value="Ig_I-set"/>
</dbReference>
<evidence type="ECO:0000313" key="8">
    <source>
        <dbReference type="Proteomes" id="UP000472263"/>
    </source>
</evidence>
<dbReference type="InterPro" id="IPR036179">
    <property type="entry name" value="Ig-like_dom_sf"/>
</dbReference>
<protein>
    <recommendedName>
        <fullName evidence="6">Ig-like domain-containing protein</fullName>
    </recommendedName>
</protein>
<evidence type="ECO:0000313" key="7">
    <source>
        <dbReference type="Ensembl" id="ENSMMDP00005001343.1"/>
    </source>
</evidence>
<dbReference type="InterPro" id="IPR003598">
    <property type="entry name" value="Ig_sub2"/>
</dbReference>
<organism evidence="7 8">
    <name type="scientific">Myripristis murdjan</name>
    <name type="common">pinecone soldierfish</name>
    <dbReference type="NCBI Taxonomy" id="586833"/>
    <lineage>
        <taxon>Eukaryota</taxon>
        <taxon>Metazoa</taxon>
        <taxon>Chordata</taxon>
        <taxon>Craniata</taxon>
        <taxon>Vertebrata</taxon>
        <taxon>Euteleostomi</taxon>
        <taxon>Actinopterygii</taxon>
        <taxon>Neopterygii</taxon>
        <taxon>Teleostei</taxon>
        <taxon>Neoteleostei</taxon>
        <taxon>Acanthomorphata</taxon>
        <taxon>Holocentriformes</taxon>
        <taxon>Holocentridae</taxon>
        <taxon>Myripristis</taxon>
    </lineage>
</organism>
<dbReference type="SUPFAM" id="SSF48726">
    <property type="entry name" value="Immunoglobulin"/>
    <property type="match status" value="1"/>
</dbReference>
<sequence>MILKVAPCDQWVFEGQDVIISVKVRGQPKPMVSWLKDRAPVRTAGRFAVRETEDGTSEMRISSAQRCDAGVYACKIINEYGTKQMDCRLEVKGK</sequence>
<evidence type="ECO:0000256" key="5">
    <source>
        <dbReference type="ARBA" id="ARBA00023319"/>
    </source>
</evidence>
<comment type="similarity">
    <text evidence="1">Belongs to the protein kinase superfamily. CAMK Ser/Thr protein kinase family.</text>
</comment>
<keyword evidence="3" id="KW-0547">Nucleotide-binding</keyword>
<reference evidence="7" key="3">
    <citation type="submission" date="2025-09" db="UniProtKB">
        <authorList>
            <consortium name="Ensembl"/>
        </authorList>
    </citation>
    <scope>IDENTIFICATION</scope>
</reference>
<keyword evidence="4" id="KW-0067">ATP-binding</keyword>
<dbReference type="AlphaFoldDB" id="A0A667WIG3"/>
<evidence type="ECO:0000259" key="6">
    <source>
        <dbReference type="PROSITE" id="PS50835"/>
    </source>
</evidence>
<reference evidence="7" key="1">
    <citation type="submission" date="2019-06" db="EMBL/GenBank/DDBJ databases">
        <authorList>
            <consortium name="Wellcome Sanger Institute Data Sharing"/>
        </authorList>
    </citation>
    <scope>NUCLEOTIDE SEQUENCE [LARGE SCALE GENOMIC DNA]</scope>
</reference>
<dbReference type="SMART" id="SM00409">
    <property type="entry name" value="IG"/>
    <property type="match status" value="1"/>
</dbReference>
<keyword evidence="2" id="KW-0677">Repeat</keyword>
<dbReference type="Proteomes" id="UP000472263">
    <property type="component" value="Chromosome 2"/>
</dbReference>
<dbReference type="SMART" id="SM00408">
    <property type="entry name" value="IGc2"/>
    <property type="match status" value="1"/>
</dbReference>
<reference evidence="7" key="2">
    <citation type="submission" date="2025-08" db="UniProtKB">
        <authorList>
            <consortium name="Ensembl"/>
        </authorList>
    </citation>
    <scope>IDENTIFICATION</scope>
</reference>
<dbReference type="InterPro" id="IPR007110">
    <property type="entry name" value="Ig-like_dom"/>
</dbReference>